<evidence type="ECO:0000256" key="1">
    <source>
        <dbReference type="ARBA" id="ARBA00004141"/>
    </source>
</evidence>
<dbReference type="EMBL" id="JBHTIT010000001">
    <property type="protein sequence ID" value="MFD0950818.1"/>
    <property type="molecule type" value="Genomic_DNA"/>
</dbReference>
<dbReference type="InterPro" id="IPR002781">
    <property type="entry name" value="TM_pro_TauE-like"/>
</dbReference>
<feature type="transmembrane region" description="Helical" evidence="6">
    <location>
        <begin position="210"/>
        <end position="227"/>
    </location>
</feature>
<dbReference type="RefSeq" id="WP_340675743.1">
    <property type="nucleotide sequence ID" value="NZ_JBHTIT010000001.1"/>
</dbReference>
<keyword evidence="4 6" id="KW-1133">Transmembrane helix</keyword>
<comment type="similarity">
    <text evidence="2 6">Belongs to the 4-toluene sulfonate uptake permease (TSUP) (TC 2.A.102) family.</text>
</comment>
<evidence type="ECO:0000256" key="3">
    <source>
        <dbReference type="ARBA" id="ARBA00022692"/>
    </source>
</evidence>
<reference evidence="8" key="1">
    <citation type="journal article" date="2019" name="Int. J. Syst. Evol. Microbiol.">
        <title>The Global Catalogue of Microorganisms (GCM) 10K type strain sequencing project: providing services to taxonomists for standard genome sequencing and annotation.</title>
        <authorList>
            <consortium name="The Broad Institute Genomics Platform"/>
            <consortium name="The Broad Institute Genome Sequencing Center for Infectious Disease"/>
            <person name="Wu L."/>
            <person name="Ma J."/>
        </authorList>
    </citation>
    <scope>NUCLEOTIDE SEQUENCE [LARGE SCALE GENOMIC DNA]</scope>
    <source>
        <strain evidence="8">CCUG 63419</strain>
    </source>
</reference>
<name>A0ABW3HJ72_9GAMM</name>
<evidence type="ECO:0000256" key="6">
    <source>
        <dbReference type="RuleBase" id="RU363041"/>
    </source>
</evidence>
<evidence type="ECO:0000313" key="7">
    <source>
        <dbReference type="EMBL" id="MFD0950818.1"/>
    </source>
</evidence>
<dbReference type="InterPro" id="IPR051598">
    <property type="entry name" value="TSUP/Inactive_protease-like"/>
</dbReference>
<feature type="transmembrane region" description="Helical" evidence="6">
    <location>
        <begin position="100"/>
        <end position="118"/>
    </location>
</feature>
<accession>A0ABW3HJ72</accession>
<organism evidence="7 8">
    <name type="scientific">Paraperlucidibaca wandonensis</name>
    <dbReference type="NCBI Taxonomy" id="1268273"/>
    <lineage>
        <taxon>Bacteria</taxon>
        <taxon>Pseudomonadati</taxon>
        <taxon>Pseudomonadota</taxon>
        <taxon>Gammaproteobacteria</taxon>
        <taxon>Moraxellales</taxon>
        <taxon>Moraxellaceae</taxon>
        <taxon>Paraperlucidibaca</taxon>
    </lineage>
</organism>
<keyword evidence="8" id="KW-1185">Reference proteome</keyword>
<feature type="transmembrane region" description="Helical" evidence="6">
    <location>
        <begin position="34"/>
        <end position="63"/>
    </location>
</feature>
<feature type="transmembrane region" description="Helical" evidence="6">
    <location>
        <begin position="138"/>
        <end position="166"/>
    </location>
</feature>
<comment type="caution">
    <text evidence="7">The sequence shown here is derived from an EMBL/GenBank/DDBJ whole genome shotgun (WGS) entry which is preliminary data.</text>
</comment>
<evidence type="ECO:0000256" key="4">
    <source>
        <dbReference type="ARBA" id="ARBA00022989"/>
    </source>
</evidence>
<protein>
    <recommendedName>
        <fullName evidence="6">Probable membrane transporter protein</fullName>
    </recommendedName>
</protein>
<dbReference type="PANTHER" id="PTHR43701">
    <property type="entry name" value="MEMBRANE TRANSPORTER PROTEIN MJ0441-RELATED"/>
    <property type="match status" value="1"/>
</dbReference>
<dbReference type="PANTHER" id="PTHR43701:SF5">
    <property type="entry name" value="MEMBRANE TRANSPORTER PROTEIN-RELATED"/>
    <property type="match status" value="1"/>
</dbReference>
<proteinExistence type="inferred from homology"/>
<evidence type="ECO:0000313" key="8">
    <source>
        <dbReference type="Proteomes" id="UP001597044"/>
    </source>
</evidence>
<dbReference type="Pfam" id="PF01925">
    <property type="entry name" value="TauE"/>
    <property type="match status" value="1"/>
</dbReference>
<feature type="transmembrane region" description="Helical" evidence="6">
    <location>
        <begin position="178"/>
        <end position="198"/>
    </location>
</feature>
<feature type="transmembrane region" description="Helical" evidence="6">
    <location>
        <begin position="75"/>
        <end position="94"/>
    </location>
</feature>
<gene>
    <name evidence="7" type="ORF">ACFQ0F_10525</name>
</gene>
<keyword evidence="6" id="KW-1003">Cell membrane</keyword>
<evidence type="ECO:0000256" key="5">
    <source>
        <dbReference type="ARBA" id="ARBA00023136"/>
    </source>
</evidence>
<keyword evidence="5 6" id="KW-0472">Membrane</keyword>
<comment type="subcellular location">
    <subcellularLocation>
        <location evidence="6">Cell membrane</location>
        <topology evidence="6">Multi-pass membrane protein</topology>
    </subcellularLocation>
    <subcellularLocation>
        <location evidence="1">Membrane</location>
        <topology evidence="1">Multi-pass membrane protein</topology>
    </subcellularLocation>
</comment>
<keyword evidence="3 6" id="KW-0812">Transmembrane</keyword>
<sequence length="258" mass="26816">MLDAGGQVLLFGLALLANTLSALAGGGAGLLQLPVLLFLGLAFPTALATHKIASVALGVGATLRHLRGDGIDWRFALFILAAGLPGVYVGTQVILQLPDALARGALGVLTLGLGLYSWRRPALGVSAEKANRDRAGMLIGALGLFAIGVLNGSLTSGTGLFVTLWLVRWFGLDYTRAVTYTLILVGLFWNGTGAIALAQQAPVQWDWLPALLLGSLLGGYLGAHMALRHGSGVVKRAFELLTVAVGCKLLWDAAQALV</sequence>
<evidence type="ECO:0000256" key="2">
    <source>
        <dbReference type="ARBA" id="ARBA00009142"/>
    </source>
</evidence>
<dbReference type="Proteomes" id="UP001597044">
    <property type="component" value="Unassembled WGS sequence"/>
</dbReference>